<keyword evidence="2" id="KW-0812">Transmembrane</keyword>
<comment type="caution">
    <text evidence="5">The sequence shown here is derived from an EMBL/GenBank/DDBJ whole genome shotgun (WGS) entry which is preliminary data.</text>
</comment>
<accession>A0A9W9YU00</accession>
<dbReference type="InterPro" id="IPR011701">
    <property type="entry name" value="MFS"/>
</dbReference>
<dbReference type="EMBL" id="MU827303">
    <property type="protein sequence ID" value="KAJ7365524.1"/>
    <property type="molecule type" value="Genomic_DNA"/>
</dbReference>
<name>A0A9W9YU00_9CNID</name>
<evidence type="ECO:0000259" key="4">
    <source>
        <dbReference type="PROSITE" id="PS50850"/>
    </source>
</evidence>
<protein>
    <recommendedName>
        <fullName evidence="4">Major facilitator superfamily (MFS) profile domain-containing protein</fullName>
    </recommendedName>
</protein>
<keyword evidence="2" id="KW-0472">Membrane</keyword>
<feature type="transmembrane region" description="Helical" evidence="2">
    <location>
        <begin position="283"/>
        <end position="306"/>
    </location>
</feature>
<gene>
    <name evidence="5" type="ORF">OS493_005634</name>
</gene>
<dbReference type="Pfam" id="PF07690">
    <property type="entry name" value="MFS_1"/>
    <property type="match status" value="1"/>
</dbReference>
<proteinExistence type="predicted"/>
<evidence type="ECO:0000313" key="5">
    <source>
        <dbReference type="EMBL" id="KAJ7365524.1"/>
    </source>
</evidence>
<dbReference type="InterPro" id="IPR036259">
    <property type="entry name" value="MFS_trans_sf"/>
</dbReference>
<feature type="transmembrane region" description="Helical" evidence="2">
    <location>
        <begin position="223"/>
        <end position="243"/>
    </location>
</feature>
<dbReference type="GO" id="GO:0022857">
    <property type="term" value="F:transmembrane transporter activity"/>
    <property type="evidence" value="ECO:0007669"/>
    <property type="project" value="InterPro"/>
</dbReference>
<dbReference type="AlphaFoldDB" id="A0A9W9YU00"/>
<keyword evidence="3" id="KW-0732">Signal</keyword>
<evidence type="ECO:0000256" key="3">
    <source>
        <dbReference type="SAM" id="SignalP"/>
    </source>
</evidence>
<dbReference type="PROSITE" id="PS50850">
    <property type="entry name" value="MFS"/>
    <property type="match status" value="1"/>
</dbReference>
<dbReference type="Gene3D" id="1.20.1250.20">
    <property type="entry name" value="MFS general substrate transporter like domains"/>
    <property type="match status" value="1"/>
</dbReference>
<feature type="chain" id="PRO_5040869921" description="Major facilitator superfamily (MFS) profile domain-containing protein" evidence="3">
    <location>
        <begin position="37"/>
        <end position="355"/>
    </location>
</feature>
<feature type="transmembrane region" description="Helical" evidence="2">
    <location>
        <begin position="249"/>
        <end position="271"/>
    </location>
</feature>
<dbReference type="SUPFAM" id="SSF103473">
    <property type="entry name" value="MFS general substrate transporter"/>
    <property type="match status" value="1"/>
</dbReference>
<organism evidence="5 6">
    <name type="scientific">Desmophyllum pertusum</name>
    <dbReference type="NCBI Taxonomy" id="174260"/>
    <lineage>
        <taxon>Eukaryota</taxon>
        <taxon>Metazoa</taxon>
        <taxon>Cnidaria</taxon>
        <taxon>Anthozoa</taxon>
        <taxon>Hexacorallia</taxon>
        <taxon>Scleractinia</taxon>
        <taxon>Caryophylliina</taxon>
        <taxon>Caryophylliidae</taxon>
        <taxon>Desmophyllum</taxon>
    </lineage>
</organism>
<dbReference type="GO" id="GO:0016020">
    <property type="term" value="C:membrane"/>
    <property type="evidence" value="ECO:0007669"/>
    <property type="project" value="UniProtKB-SubCell"/>
</dbReference>
<sequence length="355" mass="38440">MGPFLQLLLEMVGWRGTYRIISAVLCLVCVCATSFGDPVEDDDNTNKNLGGLLQPDNMESPSIEAVYPKDIVKSANSNDLKREAFSKSANTSSESCGNCAQHCACASETEILASSGGEEKTLTSVTYTEDVGNNDVKVENKGEIGKLMDFSVFKVPSFTILVISLTLMSLGHYTPQLHLVKHCLELGISAESASRLFIFFGLASSISRVMTGRLCDIPWVNTIYVYQFGDLLVAFMTIALPLIKSYTGILAFAVVYGVGDGIFITTMNSLLMFTVDEKRRAAALGLGSSLLSLGIAGGPPLAGFLADTFDGYMWSFTVAGILMQFAGILPVALLWLKKEDMLRSGERQRLDPEQV</sequence>
<dbReference type="OrthoDB" id="5977762at2759"/>
<feature type="domain" description="Major facilitator superfamily (MFS) profile" evidence="4">
    <location>
        <begin position="152"/>
        <end position="355"/>
    </location>
</feature>
<dbReference type="InterPro" id="IPR050327">
    <property type="entry name" value="Proton-linked_MCT"/>
</dbReference>
<evidence type="ECO:0000256" key="2">
    <source>
        <dbReference type="SAM" id="Phobius"/>
    </source>
</evidence>
<dbReference type="PANTHER" id="PTHR11360:SF251">
    <property type="entry name" value="MAJOR FACILITATOR SUPERFAMILY (MFS) PROFILE DOMAIN-CONTAINING PROTEIN"/>
    <property type="match status" value="1"/>
</dbReference>
<feature type="transmembrane region" description="Helical" evidence="2">
    <location>
        <begin position="312"/>
        <end position="336"/>
    </location>
</feature>
<keyword evidence="2" id="KW-1133">Transmembrane helix</keyword>
<feature type="transmembrane region" description="Helical" evidence="2">
    <location>
        <begin position="155"/>
        <end position="173"/>
    </location>
</feature>
<dbReference type="InterPro" id="IPR020846">
    <property type="entry name" value="MFS_dom"/>
</dbReference>
<evidence type="ECO:0000313" key="6">
    <source>
        <dbReference type="Proteomes" id="UP001163046"/>
    </source>
</evidence>
<feature type="signal peptide" evidence="3">
    <location>
        <begin position="1"/>
        <end position="36"/>
    </location>
</feature>
<dbReference type="PANTHER" id="PTHR11360">
    <property type="entry name" value="MONOCARBOXYLATE TRANSPORTER"/>
    <property type="match status" value="1"/>
</dbReference>
<evidence type="ECO:0000256" key="1">
    <source>
        <dbReference type="ARBA" id="ARBA00004141"/>
    </source>
</evidence>
<dbReference type="Proteomes" id="UP001163046">
    <property type="component" value="Unassembled WGS sequence"/>
</dbReference>
<reference evidence="5" key="1">
    <citation type="submission" date="2023-01" db="EMBL/GenBank/DDBJ databases">
        <title>Genome assembly of the deep-sea coral Lophelia pertusa.</title>
        <authorList>
            <person name="Herrera S."/>
            <person name="Cordes E."/>
        </authorList>
    </citation>
    <scope>NUCLEOTIDE SEQUENCE</scope>
    <source>
        <strain evidence="5">USNM1676648</strain>
        <tissue evidence="5">Polyp</tissue>
    </source>
</reference>
<comment type="subcellular location">
    <subcellularLocation>
        <location evidence="1">Membrane</location>
        <topology evidence="1">Multi-pass membrane protein</topology>
    </subcellularLocation>
</comment>
<keyword evidence="6" id="KW-1185">Reference proteome</keyword>